<comment type="catalytic activity">
    <reaction evidence="22">
        <text>L-seryl-[protein] + ATP = O-phospho-L-seryl-[protein] + ADP + H(+)</text>
        <dbReference type="Rhea" id="RHEA:17989"/>
        <dbReference type="Rhea" id="RHEA-COMP:9863"/>
        <dbReference type="Rhea" id="RHEA-COMP:11604"/>
        <dbReference type="ChEBI" id="CHEBI:15378"/>
        <dbReference type="ChEBI" id="CHEBI:29999"/>
        <dbReference type="ChEBI" id="CHEBI:30616"/>
        <dbReference type="ChEBI" id="CHEBI:83421"/>
        <dbReference type="ChEBI" id="CHEBI:456216"/>
        <dbReference type="EC" id="2.7.11.1"/>
    </reaction>
</comment>
<evidence type="ECO:0000256" key="24">
    <source>
        <dbReference type="SAM" id="MobiDB-lite"/>
    </source>
</evidence>
<proteinExistence type="inferred from homology"/>
<evidence type="ECO:0000256" key="6">
    <source>
        <dbReference type="ARBA" id="ARBA00022553"/>
    </source>
</evidence>
<dbReference type="InterPro" id="IPR011009">
    <property type="entry name" value="Kinase-like_dom_sf"/>
</dbReference>
<keyword evidence="10" id="KW-0812">Transmembrane</keyword>
<keyword evidence="17" id="KW-0472">Membrane</keyword>
<evidence type="ECO:0000256" key="2">
    <source>
        <dbReference type="ARBA" id="ARBA00004479"/>
    </source>
</evidence>
<dbReference type="PROSITE" id="PS50011">
    <property type="entry name" value="PROTEIN_KINASE_DOM"/>
    <property type="match status" value="1"/>
</dbReference>
<feature type="region of interest" description="Disordered" evidence="24">
    <location>
        <begin position="408"/>
        <end position="435"/>
    </location>
</feature>
<dbReference type="Gene3D" id="3.30.200.20">
    <property type="entry name" value="Phosphorylase Kinase, domain 1"/>
    <property type="match status" value="1"/>
</dbReference>
<dbReference type="InterPro" id="IPR035659">
    <property type="entry name" value="SPS_C"/>
</dbReference>
<protein>
    <submittedName>
        <fullName evidence="26">Sucrose-phosphate synthase 1</fullName>
    </submittedName>
</protein>
<evidence type="ECO:0000256" key="3">
    <source>
        <dbReference type="ARBA" id="ARBA00006530"/>
    </source>
</evidence>
<evidence type="ECO:0000256" key="12">
    <source>
        <dbReference type="ARBA" id="ARBA00022737"/>
    </source>
</evidence>
<feature type="region of interest" description="Disordered" evidence="24">
    <location>
        <begin position="71"/>
        <end position="96"/>
    </location>
</feature>
<evidence type="ECO:0000256" key="4">
    <source>
        <dbReference type="ARBA" id="ARBA00022475"/>
    </source>
</evidence>
<dbReference type="Pfam" id="PF00560">
    <property type="entry name" value="LRR_1"/>
    <property type="match status" value="1"/>
</dbReference>
<dbReference type="FunFam" id="3.80.10.10:FF:000095">
    <property type="entry name" value="LRR receptor-like serine/threonine-protein kinase GSO1"/>
    <property type="match status" value="1"/>
</dbReference>
<dbReference type="InterPro" id="IPR001245">
    <property type="entry name" value="Ser-Thr/Tyr_kinase_cat_dom"/>
</dbReference>
<evidence type="ECO:0000259" key="25">
    <source>
        <dbReference type="PROSITE" id="PS50011"/>
    </source>
</evidence>
<evidence type="ECO:0000256" key="1">
    <source>
        <dbReference type="ARBA" id="ARBA00004162"/>
    </source>
</evidence>
<dbReference type="PROSITE" id="PS00107">
    <property type="entry name" value="PROTEIN_KINASE_ATP"/>
    <property type="match status" value="1"/>
</dbReference>
<dbReference type="SMART" id="SM00369">
    <property type="entry name" value="LRR_TYP"/>
    <property type="match status" value="8"/>
</dbReference>
<comment type="catalytic activity">
    <reaction evidence="21">
        <text>L-threonyl-[protein] + ATP = O-phospho-L-threonyl-[protein] + ADP + H(+)</text>
        <dbReference type="Rhea" id="RHEA:46608"/>
        <dbReference type="Rhea" id="RHEA-COMP:11060"/>
        <dbReference type="Rhea" id="RHEA-COMP:11605"/>
        <dbReference type="ChEBI" id="CHEBI:15378"/>
        <dbReference type="ChEBI" id="CHEBI:30013"/>
        <dbReference type="ChEBI" id="CHEBI:30616"/>
        <dbReference type="ChEBI" id="CHEBI:61977"/>
        <dbReference type="ChEBI" id="CHEBI:456216"/>
        <dbReference type="EC" id="2.7.11.1"/>
    </reaction>
</comment>
<dbReference type="InterPro" id="IPR001611">
    <property type="entry name" value="Leu-rich_rpt"/>
</dbReference>
<keyword evidence="14" id="KW-0418">Kinase</keyword>
<keyword evidence="18" id="KW-0675">Receptor</keyword>
<feature type="domain" description="Protein kinase" evidence="25">
    <location>
        <begin position="1500"/>
        <end position="1806"/>
    </location>
</feature>
<dbReference type="CDD" id="cd16419">
    <property type="entry name" value="HAD_SPS"/>
    <property type="match status" value="1"/>
</dbReference>
<keyword evidence="13 23" id="KW-0547">Nucleotide-binding</keyword>
<organism evidence="26">
    <name type="scientific">Sesamum latifolium</name>
    <dbReference type="NCBI Taxonomy" id="2727402"/>
    <lineage>
        <taxon>Eukaryota</taxon>
        <taxon>Viridiplantae</taxon>
        <taxon>Streptophyta</taxon>
        <taxon>Embryophyta</taxon>
        <taxon>Tracheophyta</taxon>
        <taxon>Spermatophyta</taxon>
        <taxon>Magnoliopsida</taxon>
        <taxon>eudicotyledons</taxon>
        <taxon>Gunneridae</taxon>
        <taxon>Pentapetalae</taxon>
        <taxon>asterids</taxon>
        <taxon>lamiids</taxon>
        <taxon>Lamiales</taxon>
        <taxon>Pedaliaceae</taxon>
        <taxon>Sesamum</taxon>
    </lineage>
</organism>
<keyword evidence="11" id="KW-0732">Signal</keyword>
<dbReference type="Gene3D" id="3.40.50.2000">
    <property type="entry name" value="Glycogen Phosphorylase B"/>
    <property type="match status" value="2"/>
</dbReference>
<dbReference type="SUPFAM" id="SSF56112">
    <property type="entry name" value="Protein kinase-like (PK-like)"/>
    <property type="match status" value="1"/>
</dbReference>
<dbReference type="InterPro" id="IPR055414">
    <property type="entry name" value="LRR_R13L4/SHOC2-like"/>
</dbReference>
<comment type="similarity">
    <text evidence="3">Belongs to the glycosyltransferase 1 family.</text>
</comment>
<evidence type="ECO:0000256" key="20">
    <source>
        <dbReference type="ARBA" id="ARBA00047471"/>
    </source>
</evidence>
<evidence type="ECO:0000256" key="5">
    <source>
        <dbReference type="ARBA" id="ARBA00022527"/>
    </source>
</evidence>
<keyword evidence="8" id="KW-0328">Glycosyltransferase</keyword>
<dbReference type="GO" id="GO:0046524">
    <property type="term" value="F:sucrose-phosphate synthase activity"/>
    <property type="evidence" value="ECO:0007669"/>
    <property type="project" value="UniProtKB-EC"/>
</dbReference>
<dbReference type="InterPro" id="IPR000719">
    <property type="entry name" value="Prot_kinase_dom"/>
</dbReference>
<reference evidence="26" key="1">
    <citation type="submission" date="2020-06" db="EMBL/GenBank/DDBJ databases">
        <authorList>
            <person name="Li T."/>
            <person name="Hu X."/>
            <person name="Zhang T."/>
            <person name="Song X."/>
            <person name="Zhang H."/>
            <person name="Dai N."/>
            <person name="Sheng W."/>
            <person name="Hou X."/>
            <person name="Wei L."/>
        </authorList>
    </citation>
    <scope>NUCLEOTIDE SEQUENCE</scope>
    <source>
        <strain evidence="26">KEN1</strain>
        <tissue evidence="26">Leaf</tissue>
    </source>
</reference>
<dbReference type="InterPro" id="IPR006380">
    <property type="entry name" value="SPP-like_dom"/>
</dbReference>
<evidence type="ECO:0000256" key="7">
    <source>
        <dbReference type="ARBA" id="ARBA00022614"/>
    </source>
</evidence>
<evidence type="ECO:0000256" key="19">
    <source>
        <dbReference type="ARBA" id="ARBA00023180"/>
    </source>
</evidence>
<evidence type="ECO:0000256" key="22">
    <source>
        <dbReference type="ARBA" id="ARBA00048679"/>
    </source>
</evidence>
<evidence type="ECO:0000256" key="10">
    <source>
        <dbReference type="ARBA" id="ARBA00022692"/>
    </source>
</evidence>
<keyword evidence="6" id="KW-0597">Phosphoprotein</keyword>
<dbReference type="PANTHER" id="PTHR46039">
    <property type="entry name" value="SUCROSE-PHOSPHATE SYNTHASE 3-RELATED"/>
    <property type="match status" value="1"/>
</dbReference>
<evidence type="ECO:0000256" key="13">
    <source>
        <dbReference type="ARBA" id="ARBA00022741"/>
    </source>
</evidence>
<keyword evidence="5" id="KW-0723">Serine/threonine-protein kinase</keyword>
<dbReference type="SUPFAM" id="SSF53756">
    <property type="entry name" value="UDP-Glycosyltransferase/glycogen phosphorylase"/>
    <property type="match status" value="1"/>
</dbReference>
<dbReference type="InterPro" id="IPR023214">
    <property type="entry name" value="HAD_sf"/>
</dbReference>
<keyword evidence="19" id="KW-0325">Glycoprotein</keyword>
<dbReference type="InterPro" id="IPR003591">
    <property type="entry name" value="Leu-rich_rpt_typical-subtyp"/>
</dbReference>
<dbReference type="EMBL" id="JACGWN010000006">
    <property type="protein sequence ID" value="KAL0447313.1"/>
    <property type="molecule type" value="Genomic_DNA"/>
</dbReference>
<keyword evidence="9" id="KW-0808">Transferase</keyword>
<dbReference type="InterPro" id="IPR017441">
    <property type="entry name" value="Protein_kinase_ATP_BS"/>
</dbReference>
<dbReference type="PANTHER" id="PTHR46039:SF7">
    <property type="entry name" value="SUCROSE-PHOSPHATE SYNTHASE 2-RELATED"/>
    <property type="match status" value="1"/>
</dbReference>
<dbReference type="GO" id="GO:0006952">
    <property type="term" value="P:defense response"/>
    <property type="evidence" value="ECO:0007669"/>
    <property type="project" value="UniProtKB-ARBA"/>
</dbReference>
<dbReference type="GO" id="GO:0005886">
    <property type="term" value="C:plasma membrane"/>
    <property type="evidence" value="ECO:0007669"/>
    <property type="project" value="UniProtKB-SubCell"/>
</dbReference>
<dbReference type="FunFam" id="1.10.510.10:FF:000358">
    <property type="entry name" value="Putative leucine-rich repeat receptor-like serine/threonine-protein kinase"/>
    <property type="match status" value="1"/>
</dbReference>
<evidence type="ECO:0000256" key="18">
    <source>
        <dbReference type="ARBA" id="ARBA00023170"/>
    </source>
</evidence>
<dbReference type="Pfam" id="PF05116">
    <property type="entry name" value="S6PP"/>
    <property type="match status" value="1"/>
</dbReference>
<keyword evidence="12" id="KW-0677">Repeat</keyword>
<keyword evidence="15 23" id="KW-0067">ATP-binding</keyword>
<gene>
    <name evidence="26" type="ORF">Slati_1859200</name>
</gene>
<dbReference type="Pfam" id="PF07714">
    <property type="entry name" value="PK_Tyr_Ser-Thr"/>
    <property type="match status" value="1"/>
</dbReference>
<dbReference type="Gene3D" id="3.80.10.10">
    <property type="entry name" value="Ribonuclease Inhibitor"/>
    <property type="match status" value="2"/>
</dbReference>
<dbReference type="GO" id="GO:0005524">
    <property type="term" value="F:ATP binding"/>
    <property type="evidence" value="ECO:0007669"/>
    <property type="project" value="UniProtKB-UniRule"/>
</dbReference>
<accession>A0AAW2X0L8</accession>
<dbReference type="GO" id="GO:0051707">
    <property type="term" value="P:response to other organism"/>
    <property type="evidence" value="ECO:0007669"/>
    <property type="project" value="UniProtKB-ARBA"/>
</dbReference>
<feature type="binding site" evidence="23">
    <location>
        <position position="1529"/>
    </location>
    <ligand>
        <name>ATP</name>
        <dbReference type="ChEBI" id="CHEBI:30616"/>
    </ligand>
</feature>
<evidence type="ECO:0000256" key="15">
    <source>
        <dbReference type="ARBA" id="ARBA00022840"/>
    </source>
</evidence>
<sequence>MAGNDWINSYLEAILDVDTGIDDQKSSLLLRERGRFSPAQYFVEEVITGFNETDLHRSWVRIEGEEAQRRAKRHLEREKARREATADMSEDLSEGEKGDIVGDISAHADTAKGRMQRVSSVDMMANLATQNKDVKLYLVLISIHGLIRGENMELGRDSDTGGQVKYVVELARALGSMPGVYRVDLLTRQVLAPDVDWTYGEPTEMLTPLNPENNMIETGESGGAYIIRIPFGPKDKYLSKEVLWPHIPEFVDGALGHILQMSKVLGKQIGTEQPLWPIAIHGHYADAGNSAALLSGALNVPMIFTGHSLGQDKLEQLLKQGRQSREEINSTYKIMRRIEAEEMTLDDAEVIITSTRQEIEEQWRLYDGFDPVLERKLRARIKRNVSCYGRFMPRMVVIPPGMEFRNVVPHDGDIDGEAEGNGDGSGTPDPPFGRRSKKNLITLVKAFGECRPLRDLANLTLIMGNRDAIDDMSTTNSSVLLSILKLIDKYDLYGQVAYPKHHKQSDVPDIYLLAAKTKGVFINPAFIEPFGLTLIEAAARGLPIVATKNGGPVDIHRVLDNGVLVDPHNQQSIADALRKLVADKQLWARYSESDSPGSSLRDIQDLSLSLKISLDGEKNDVTSVLKGQETADDQKNQVESAPLKLAANESMEKPENCRFPALRMRKFILYIAVDSDSIADILGITKIIVEAAGRTDKDPQSIGFILSTSWSMSEINCLLEKAGLNSSYFDAFICNSGSEIYYHLPSPGQNSSESQYMVDSDYQSHIHYRWGGESLRNTLVRWAASVNDDMKDKREPVITELDSGSSHCYEFRVQDAALVPPFKELRKLMRIQALRCHAVYCKNGERINVIPVLASRAQALRYLHVRWGIDISNVVFFVGECGDSDYEALLGGLHKTVILKGQCNGASKIHTNRSYPLEHVVPTDDRKTIQCEKCDRDGIRATLEKLGVVKPQAPESSQARLAFQHASRPIGTLNRNTSRCSKLIKLGLGGNHLVGSIPMEFQSLSNLQLFFLYLNNLTGELPPYLGNITSLVSISVGGNHFVGNIPDTLGHLKNLEYIELGMNRLSGTFPPSFFNLSSLKDIDIPENQIHGSLPSDVFVALPRLQKLNVARNQLTGNIPSSVSNATELRLFAINVNGFSGEVPSFKGLQKLEWLALNRNQLGRGDLNFMSSLLNCTQLRLLHLSENNFEGFLPRFIGNFSNLRRFTIGKNLLHGNIPSEIGDIANLETLYLWSNQLTGSIPNSIGKLQKLKILSLPQNILSGKIPSSFGNLTMLTEMYLQANYLQGTIPSALGKCQSLLAVDISHNNLGGSLPIELFTLSSLSEFLDISSNSLVGSLPSDVSGLEHLVLLNLSNNKFSGAIPDSFGSLISLRELYLVNNSFYGNISPSLSSLKSLEVLNLSQNDFTGEIPEFLGKLPFLRNLNLSFNDFEGEVPREGVFRNGSQVSVNGNPRLCGGFPDLELPVCPKRKTSKKSRTFHSLKLIISICSLTLSLYNATDGFSEANLIGSGKFSSVYRGILNQNETAVAVKVLKLQVERASRSFLAECEALRSIRHRNLVKILTSCSSLDFQGNEFKALVYALMENGSLEDWLHQDKKLGGLEQGQKQHLTLIQRLNIAIDVASALDYLHHNCGTPLVHRDLKPSNILLDGEFVAHVSDFGLAKFIQEATQSLSSTQYNSSGGIKGTIGYAAPEYGMGRESSTYGDVYSYGILLLELFTGKSPTDDAFTNGLTIHSFAKMAMPERVMEIVDPKLVYDKTTIDVSLRQIEKCLISVFQIGVSCSMEFPGERMHISRVISQLYSTRNALFRT</sequence>
<keyword evidence="4" id="KW-1003">Cell membrane</keyword>
<comment type="subcellular location">
    <subcellularLocation>
        <location evidence="1">Cell membrane</location>
        <topology evidence="1">Single-pass membrane protein</topology>
    </subcellularLocation>
    <subcellularLocation>
        <location evidence="2">Membrane</location>
        <topology evidence="2">Single-pass type I membrane protein</topology>
    </subcellularLocation>
</comment>
<dbReference type="SMART" id="SM00220">
    <property type="entry name" value="S_TKc"/>
    <property type="match status" value="1"/>
</dbReference>
<feature type="compositionally biased region" description="Basic and acidic residues" evidence="24">
    <location>
        <begin position="71"/>
        <end position="85"/>
    </location>
</feature>
<keyword evidence="16" id="KW-1133">Transmembrane helix</keyword>
<dbReference type="FunFam" id="3.30.200.20:FF:000432">
    <property type="entry name" value="LRR receptor-like serine/threonine-protein kinase EFR"/>
    <property type="match status" value="1"/>
</dbReference>
<dbReference type="InterPro" id="IPR001296">
    <property type="entry name" value="Glyco_trans_1"/>
</dbReference>
<dbReference type="Gene3D" id="1.10.510.10">
    <property type="entry name" value="Transferase(Phosphotransferase) domain 1"/>
    <property type="match status" value="1"/>
</dbReference>
<dbReference type="SUPFAM" id="SSF52058">
    <property type="entry name" value="L domain-like"/>
    <property type="match status" value="2"/>
</dbReference>
<dbReference type="Pfam" id="PF00862">
    <property type="entry name" value="GT-B_Sucrose_synth"/>
    <property type="match status" value="1"/>
</dbReference>
<evidence type="ECO:0000256" key="14">
    <source>
        <dbReference type="ARBA" id="ARBA00022777"/>
    </source>
</evidence>
<dbReference type="Pfam" id="PF23598">
    <property type="entry name" value="LRR_14"/>
    <property type="match status" value="1"/>
</dbReference>
<dbReference type="Pfam" id="PF00534">
    <property type="entry name" value="Glycos_transf_1"/>
    <property type="match status" value="1"/>
</dbReference>
<dbReference type="Gene3D" id="3.90.1070.10">
    <property type="match status" value="1"/>
</dbReference>
<comment type="catalytic activity">
    <reaction evidence="20">
        <text>beta-D-fructose 6-phosphate + UDP-alpha-D-glucose = sucrose 6(F)-phosphate + UDP + H(+)</text>
        <dbReference type="Rhea" id="RHEA:22172"/>
        <dbReference type="ChEBI" id="CHEBI:15378"/>
        <dbReference type="ChEBI" id="CHEBI:57634"/>
        <dbReference type="ChEBI" id="CHEBI:57723"/>
        <dbReference type="ChEBI" id="CHEBI:58223"/>
        <dbReference type="ChEBI" id="CHEBI:58885"/>
        <dbReference type="EC" id="2.4.1.14"/>
    </reaction>
</comment>
<dbReference type="InterPro" id="IPR032675">
    <property type="entry name" value="LRR_dom_sf"/>
</dbReference>
<dbReference type="Gene3D" id="3.40.50.1000">
    <property type="entry name" value="HAD superfamily/HAD-like"/>
    <property type="match status" value="1"/>
</dbReference>
<dbReference type="InterPro" id="IPR044161">
    <property type="entry name" value="SPS"/>
</dbReference>
<comment type="caution">
    <text evidence="26">The sequence shown here is derived from an EMBL/GenBank/DDBJ whole genome shotgun (WGS) entry which is preliminary data.</text>
</comment>
<evidence type="ECO:0000256" key="8">
    <source>
        <dbReference type="ARBA" id="ARBA00022676"/>
    </source>
</evidence>
<dbReference type="Pfam" id="PF13855">
    <property type="entry name" value="LRR_8"/>
    <property type="match status" value="2"/>
</dbReference>
<dbReference type="InterPro" id="IPR000368">
    <property type="entry name" value="Sucrose_synth_GT-B1"/>
</dbReference>
<dbReference type="GO" id="GO:0004674">
    <property type="term" value="F:protein serine/threonine kinase activity"/>
    <property type="evidence" value="ECO:0007669"/>
    <property type="project" value="UniProtKB-KW"/>
</dbReference>
<evidence type="ECO:0000256" key="11">
    <source>
        <dbReference type="ARBA" id="ARBA00022729"/>
    </source>
</evidence>
<dbReference type="InterPro" id="IPR008271">
    <property type="entry name" value="Ser/Thr_kinase_AS"/>
</dbReference>
<evidence type="ECO:0000313" key="26">
    <source>
        <dbReference type="EMBL" id="KAL0447313.1"/>
    </source>
</evidence>
<evidence type="ECO:0000256" key="9">
    <source>
        <dbReference type="ARBA" id="ARBA00022679"/>
    </source>
</evidence>
<evidence type="ECO:0000256" key="17">
    <source>
        <dbReference type="ARBA" id="ARBA00023136"/>
    </source>
</evidence>
<dbReference type="PROSITE" id="PS00108">
    <property type="entry name" value="PROTEIN_KINASE_ST"/>
    <property type="match status" value="1"/>
</dbReference>
<evidence type="ECO:0000256" key="21">
    <source>
        <dbReference type="ARBA" id="ARBA00047899"/>
    </source>
</evidence>
<reference evidence="26" key="2">
    <citation type="journal article" date="2024" name="Plant">
        <title>Genomic evolution and insights into agronomic trait innovations of Sesamum species.</title>
        <authorList>
            <person name="Miao H."/>
            <person name="Wang L."/>
            <person name="Qu L."/>
            <person name="Liu H."/>
            <person name="Sun Y."/>
            <person name="Le M."/>
            <person name="Wang Q."/>
            <person name="Wei S."/>
            <person name="Zheng Y."/>
            <person name="Lin W."/>
            <person name="Duan Y."/>
            <person name="Cao H."/>
            <person name="Xiong S."/>
            <person name="Wang X."/>
            <person name="Wei L."/>
            <person name="Li C."/>
            <person name="Ma Q."/>
            <person name="Ju M."/>
            <person name="Zhao R."/>
            <person name="Li G."/>
            <person name="Mu C."/>
            <person name="Tian Q."/>
            <person name="Mei H."/>
            <person name="Zhang T."/>
            <person name="Gao T."/>
            <person name="Zhang H."/>
        </authorList>
    </citation>
    <scope>NUCLEOTIDE SEQUENCE</scope>
    <source>
        <strain evidence="26">KEN1</strain>
    </source>
</reference>
<name>A0AAW2X0L8_9LAMI</name>
<dbReference type="FunFam" id="3.80.10.10:FF:000288">
    <property type="entry name" value="LRR receptor-like serine/threonine-protein kinase EFR"/>
    <property type="match status" value="1"/>
</dbReference>
<evidence type="ECO:0000256" key="16">
    <source>
        <dbReference type="ARBA" id="ARBA00022989"/>
    </source>
</evidence>
<keyword evidence="7" id="KW-0433">Leucine-rich repeat</keyword>
<evidence type="ECO:0000256" key="23">
    <source>
        <dbReference type="PROSITE-ProRule" id="PRU10141"/>
    </source>
</evidence>